<comment type="cofactor">
    <cofactor evidence="17">
        <name>[2Fe-2S] cluster</name>
        <dbReference type="ChEBI" id="CHEBI:190135"/>
    </cofactor>
    <text evidence="17">Binds 2 [2Fe-2S] clusters.</text>
</comment>
<evidence type="ECO:0000256" key="14">
    <source>
        <dbReference type="ARBA" id="ARBA00034078"/>
    </source>
</evidence>
<dbReference type="InterPro" id="IPR046867">
    <property type="entry name" value="AldOxase/xan_DH_MoCoBD2"/>
</dbReference>
<dbReference type="SUPFAM" id="SSF54665">
    <property type="entry name" value="CO dehydrogenase molybdoprotein N-domain-like"/>
    <property type="match status" value="1"/>
</dbReference>
<evidence type="ECO:0000256" key="7">
    <source>
        <dbReference type="ARBA" id="ARBA00022714"/>
    </source>
</evidence>
<dbReference type="InterPro" id="IPR002346">
    <property type="entry name" value="Mopterin_DH_FAD-bd"/>
</dbReference>
<feature type="active site" description="Proton acceptor" evidence="15">
    <location>
        <position position="1203"/>
    </location>
</feature>
<keyword evidence="10" id="KW-0560">Oxidoreductase</keyword>
<evidence type="ECO:0000256" key="15">
    <source>
        <dbReference type="PIRSR" id="PIRSR000127-1"/>
    </source>
</evidence>
<dbReference type="PANTHER" id="PTHR11908">
    <property type="entry name" value="XANTHINE DEHYDROGENASE"/>
    <property type="match status" value="1"/>
</dbReference>
<evidence type="ECO:0000256" key="11">
    <source>
        <dbReference type="ARBA" id="ARBA00023004"/>
    </source>
</evidence>
<evidence type="ECO:0000313" key="20">
    <source>
        <dbReference type="EMBL" id="KAL0829118.1"/>
    </source>
</evidence>
<feature type="binding site" evidence="17">
    <location>
        <position position="68"/>
    </location>
    <ligand>
        <name>[2Fe-2S] cluster</name>
        <dbReference type="ChEBI" id="CHEBI:190135"/>
        <label>1</label>
    </ligand>
</feature>
<dbReference type="InterPro" id="IPR036884">
    <property type="entry name" value="2Fe-2S-bd_dom_sf"/>
</dbReference>
<dbReference type="InterPro" id="IPR036318">
    <property type="entry name" value="FAD-bd_PCMH-like_sf"/>
</dbReference>
<evidence type="ECO:0000256" key="12">
    <source>
        <dbReference type="ARBA" id="ARBA00023014"/>
    </source>
</evidence>
<evidence type="ECO:0000256" key="9">
    <source>
        <dbReference type="ARBA" id="ARBA00022827"/>
    </source>
</evidence>
<dbReference type="Pfam" id="PF20256">
    <property type="entry name" value="MoCoBD_2"/>
    <property type="match status" value="1"/>
</dbReference>
<keyword evidence="12 17" id="KW-0411">Iron-sulfur</keyword>
<comment type="cofactor">
    <cofactor evidence="1 16">
        <name>FAD</name>
        <dbReference type="ChEBI" id="CHEBI:57692"/>
    </cofactor>
</comment>
<dbReference type="Pfam" id="PF00111">
    <property type="entry name" value="Fer2"/>
    <property type="match status" value="1"/>
</dbReference>
<dbReference type="Proteomes" id="UP001549921">
    <property type="component" value="Unassembled WGS sequence"/>
</dbReference>
<dbReference type="SMART" id="SM01092">
    <property type="entry name" value="CO_deh_flav_C"/>
    <property type="match status" value="1"/>
</dbReference>
<evidence type="ECO:0000256" key="17">
    <source>
        <dbReference type="PIRSR" id="PIRSR000127-3"/>
    </source>
</evidence>
<dbReference type="PIRSF" id="PIRSF000127">
    <property type="entry name" value="Xanthine_DH"/>
    <property type="match status" value="1"/>
</dbReference>
<dbReference type="FunFam" id="3.30.365.10:FF:000001">
    <property type="entry name" value="Xanthine dehydrogenase oxidase"/>
    <property type="match status" value="1"/>
</dbReference>
<feature type="binding site" evidence="17">
    <location>
        <position position="145"/>
    </location>
    <ligand>
        <name>[2Fe-2S] cluster</name>
        <dbReference type="ChEBI" id="CHEBI:190135"/>
        <label>2</label>
    </ligand>
</feature>
<dbReference type="FunFam" id="3.30.465.10:FF:000013">
    <property type="entry name" value="Aldehyde oxidase"/>
    <property type="match status" value="1"/>
</dbReference>
<feature type="binding site" evidence="17">
    <location>
        <position position="111"/>
    </location>
    <ligand>
        <name>[2Fe-2S] cluster</name>
        <dbReference type="ChEBI" id="CHEBI:190135"/>
        <label>2</label>
    </ligand>
</feature>
<keyword evidence="9 16" id="KW-0274">FAD</keyword>
<feature type="binding site" evidence="17">
    <location>
        <position position="734"/>
    </location>
    <ligand>
        <name>Mo-molybdopterin</name>
        <dbReference type="ChEBI" id="CHEBI:71302"/>
    </ligand>
    <ligandPart>
        <name>Mo</name>
        <dbReference type="ChEBI" id="CHEBI:28685"/>
    </ligandPart>
</feature>
<dbReference type="CDD" id="cd00207">
    <property type="entry name" value="fer2"/>
    <property type="match status" value="1"/>
</dbReference>
<dbReference type="Pfam" id="PF01799">
    <property type="entry name" value="Fer2_2"/>
    <property type="match status" value="1"/>
</dbReference>
<dbReference type="Gene3D" id="3.30.465.10">
    <property type="match status" value="1"/>
</dbReference>
<dbReference type="Gene3D" id="3.10.20.30">
    <property type="match status" value="1"/>
</dbReference>
<feature type="binding site" evidence="17">
    <location>
        <position position="50"/>
    </location>
    <ligand>
        <name>[2Fe-2S] cluster</name>
        <dbReference type="ChEBI" id="CHEBI:190135"/>
        <label>1</label>
    </ligand>
</feature>
<feature type="domain" description="FAD-binding PCMH-type" evidence="19">
    <location>
        <begin position="209"/>
        <end position="389"/>
    </location>
</feature>
<dbReference type="FunFam" id="3.30.365.10:FF:000002">
    <property type="entry name" value="Xanthine dehydrogenase oxidase"/>
    <property type="match status" value="1"/>
</dbReference>
<reference evidence="20 21" key="1">
    <citation type="submission" date="2024-06" db="EMBL/GenBank/DDBJ databases">
        <title>A chromosome-level genome assembly of beet webworm, Loxostege sticticalis.</title>
        <authorList>
            <person name="Zhang Y."/>
        </authorList>
    </citation>
    <scope>NUCLEOTIDE SEQUENCE [LARGE SCALE GENOMIC DNA]</scope>
    <source>
        <strain evidence="20">AQ028</strain>
        <tissue evidence="20">Male pupae</tissue>
    </source>
</reference>
<dbReference type="InterPro" id="IPR002888">
    <property type="entry name" value="2Fe-2S-bd"/>
</dbReference>
<evidence type="ECO:0000256" key="13">
    <source>
        <dbReference type="ARBA" id="ARBA00023140"/>
    </source>
</evidence>
<comment type="cofactor">
    <cofactor evidence="17">
        <name>Mo-molybdopterin</name>
        <dbReference type="ChEBI" id="CHEBI:71302"/>
    </cofactor>
    <text evidence="17">Binds 1 Mo-molybdopterin (Mo-MPT) cofactor per subunit.</text>
</comment>
<dbReference type="SMART" id="SM01008">
    <property type="entry name" value="Ald_Xan_dh_C"/>
    <property type="match status" value="1"/>
</dbReference>
<feature type="binding site" evidence="17">
    <location>
        <position position="143"/>
    </location>
    <ligand>
        <name>[2Fe-2S] cluster</name>
        <dbReference type="ChEBI" id="CHEBI:190135"/>
        <label>2</label>
    </ligand>
</feature>
<dbReference type="InterPro" id="IPR005107">
    <property type="entry name" value="CO_DH_flav_C"/>
</dbReference>
<evidence type="ECO:0000256" key="6">
    <source>
        <dbReference type="ARBA" id="ARBA00022630"/>
    </source>
</evidence>
<feature type="binding site" evidence="17">
    <location>
        <position position="47"/>
    </location>
    <ligand>
        <name>[2Fe-2S] cluster</name>
        <dbReference type="ChEBI" id="CHEBI:190135"/>
        <label>1</label>
    </ligand>
</feature>
<feature type="binding site" evidence="17">
    <location>
        <position position="1031"/>
    </location>
    <ligand>
        <name>Mo-molybdopterin</name>
        <dbReference type="ChEBI" id="CHEBI:71302"/>
    </ligand>
    <ligandPart>
        <name>Mo</name>
        <dbReference type="ChEBI" id="CHEBI:28685"/>
    </ligandPart>
</feature>
<feature type="domain" description="2Fe-2S ferredoxin-type" evidence="18">
    <location>
        <begin position="2"/>
        <end position="86"/>
    </location>
</feature>
<accession>A0ABD0SW97</accession>
<comment type="cofactor">
    <cofactor evidence="14">
        <name>[2Fe-2S] cluster</name>
        <dbReference type="ChEBI" id="CHEBI:190135"/>
    </cofactor>
</comment>
<evidence type="ECO:0000256" key="10">
    <source>
        <dbReference type="ARBA" id="ARBA00023002"/>
    </source>
</evidence>
<evidence type="ECO:0000256" key="16">
    <source>
        <dbReference type="PIRSR" id="PIRSR000127-2"/>
    </source>
</evidence>
<dbReference type="InterPro" id="IPR016166">
    <property type="entry name" value="FAD-bd_PCMH"/>
</dbReference>
<dbReference type="InterPro" id="IPR016169">
    <property type="entry name" value="FAD-bd_PCMH_sub2"/>
</dbReference>
<keyword evidence="7 17" id="KW-0001">2Fe-2S</keyword>
<dbReference type="InterPro" id="IPR001041">
    <property type="entry name" value="2Fe-2S_ferredoxin-type"/>
</dbReference>
<evidence type="ECO:0000259" key="18">
    <source>
        <dbReference type="PROSITE" id="PS51085"/>
    </source>
</evidence>
<name>A0ABD0SW97_LOXSC</name>
<dbReference type="SUPFAM" id="SSF56176">
    <property type="entry name" value="FAD-binding/transporter-associated domain-like"/>
    <property type="match status" value="1"/>
</dbReference>
<feature type="binding site" evidence="16">
    <location>
        <position position="397"/>
    </location>
    <ligand>
        <name>FAD</name>
        <dbReference type="ChEBI" id="CHEBI:57692"/>
    </ligand>
</feature>
<keyword evidence="11 17" id="KW-0408">Iron</keyword>
<keyword evidence="8 17" id="KW-0479">Metal-binding</keyword>
<dbReference type="Gene3D" id="1.10.150.120">
    <property type="entry name" value="[2Fe-2S]-binding domain"/>
    <property type="match status" value="1"/>
</dbReference>
<dbReference type="PROSITE" id="PS51085">
    <property type="entry name" value="2FE2S_FER_2"/>
    <property type="match status" value="1"/>
</dbReference>
<gene>
    <name evidence="20" type="ORF">ABMA28_003972</name>
</gene>
<evidence type="ECO:0000256" key="5">
    <source>
        <dbReference type="ARBA" id="ARBA00022505"/>
    </source>
</evidence>
<protein>
    <recommendedName>
        <fullName evidence="22">Aldehyde oxidase</fullName>
    </recommendedName>
</protein>
<evidence type="ECO:0000313" key="21">
    <source>
        <dbReference type="Proteomes" id="UP001549921"/>
    </source>
</evidence>
<feature type="binding site" evidence="17">
    <location>
        <position position="42"/>
    </location>
    <ligand>
        <name>[2Fe-2S] cluster</name>
        <dbReference type="ChEBI" id="CHEBI:190135"/>
        <label>1</label>
    </ligand>
</feature>
<comment type="caution">
    <text evidence="20">The sequence shown here is derived from an EMBL/GenBank/DDBJ whole genome shotgun (WGS) entry which is preliminary data.</text>
</comment>
<keyword evidence="13" id="KW-0576">Peroxisome</keyword>
<keyword evidence="6" id="KW-0285">Flavoprotein</keyword>
<dbReference type="GO" id="GO:0046872">
    <property type="term" value="F:metal ion binding"/>
    <property type="evidence" value="ECO:0007669"/>
    <property type="project" value="UniProtKB-KW"/>
</dbReference>
<dbReference type="Gene3D" id="3.30.365.10">
    <property type="entry name" value="Aldehyde oxidase/xanthine dehydrogenase, molybdopterin binding domain"/>
    <property type="match status" value="4"/>
</dbReference>
<dbReference type="SUPFAM" id="SSF55447">
    <property type="entry name" value="CO dehydrogenase flavoprotein C-terminal domain-like"/>
    <property type="match status" value="1"/>
</dbReference>
<dbReference type="InterPro" id="IPR036856">
    <property type="entry name" value="Ald_Oxase/Xan_DH_a/b_sf"/>
</dbReference>
<dbReference type="AlphaFoldDB" id="A0ABD0SW97"/>
<evidence type="ECO:0000256" key="1">
    <source>
        <dbReference type="ARBA" id="ARBA00001974"/>
    </source>
</evidence>
<dbReference type="InterPro" id="IPR036683">
    <property type="entry name" value="CO_DH_flav_C_dom_sf"/>
</dbReference>
<dbReference type="FunFam" id="3.30.390.50:FF:000003">
    <property type="entry name" value="Aldehyde oxidase1"/>
    <property type="match status" value="1"/>
</dbReference>
<evidence type="ECO:0000259" key="19">
    <source>
        <dbReference type="PROSITE" id="PS51387"/>
    </source>
</evidence>
<dbReference type="SUPFAM" id="SSF54292">
    <property type="entry name" value="2Fe-2S ferredoxin-like"/>
    <property type="match status" value="1"/>
</dbReference>
<dbReference type="PROSITE" id="PS00197">
    <property type="entry name" value="2FE2S_FER_1"/>
    <property type="match status" value="1"/>
</dbReference>
<dbReference type="Pfam" id="PF00941">
    <property type="entry name" value="FAD_binding_5"/>
    <property type="match status" value="1"/>
</dbReference>
<dbReference type="PROSITE" id="PS51387">
    <property type="entry name" value="FAD_PCMH"/>
    <property type="match status" value="1"/>
</dbReference>
<dbReference type="Pfam" id="PF03450">
    <property type="entry name" value="CO_deh_flav_C"/>
    <property type="match status" value="1"/>
</dbReference>
<sequence>MDRIHFTVNGVKCYVGCEVTSHVTLLDYLREFLELRGTKYMCREGGCGACIVTAVKTPGGDPESINACMVSITSCYNWDITTIEKVGNRHDGYHPIQKTLAEYNGSQCGYCSPGWVMALYSLLKSKKNLTMLEIEKSFASNICRCTGYRPILEAFKKFAKDAPKRIDVADIEDIPKCKKNDTPCTKKCSDEDDWCFVTKEDYPNILEIELKDGKSWYRVSTIQDIFEIFDKRGVESYMLVAGNTAQGVIPIQEFPETLIDITGVSELKGWEKDQNLIVNSGTTLTELLDIFQEASADDDFAYMKAFYDHVQLVAHIAVRNIGTIAGNLMIKHQNNGFSSDIFLLFETVGAQLTICSRRGKKKLVTMQQFLKTDMKGSIILNVLLPPLTKEHIVMTYKIMPRAQNAHAFVNAGFLLRLRSSDKTVRQARIAYSGLKPPYTRASLTEKYIFGKKIFTNETLQGALKILSQELEAVENPPEPSAAYRKQLALALFYKGLLALCPKEILNTKYKSGANKIHETRPVSDGRQIFDTNPSVWPLTQPLQKVEGLIQCSAEAPYTEDLPAFPHEVFASFVLTTEGTGNIANIDASRALSEPGVIAFYSAKDIPGLNSFTPAESILYSANEEILCSGAIQYYNQPLGIIVADSRHLADKAAKMVHVTYKNVKKPVIDVKEAKKDPDRITQYASSDATNKGTDIKKTFKGENTIYSQYHFSLETLVCVTRPNEDGVEVHSATQWMDGTQIMISRALNLDSNSIDVYVRRLGGSYGIKISRASQVAIACTLAALKLNRPVRFIQALTTNMRAVGKRFPCSNDFEVSVNDSGVIQHVDYTLYEDNGYKVNETLFQLGVEIYYNVYDSSRWSFKGYNVLTDTPKNTWCRAPGTLEALAMAESLLERISYELDLDPVEVRLANVDKTKYNDIIEMYETLKSKSDFTERRAAVKKFNSENRWTKRGLRTSFMRWSPVGGQRLNVTLSVYHGDGTVALTHSGIEMGQGINTKAVQIAAYFLKIPVEKIKIKGNNTIIGPNAFITGGSIASQNVGIGVQNACEDLLSRLAPVKEAMPGASWEEIIKSAYDQDIDLQGNGFVGMSAAQEYNIYGVCFAEVEVDILTGQHDVLRVDLIEDCGRTINPEVDVGQIEGAFVMALGYWTSENLVNDPQTGEILTDRTWNYHVPQARDIPRDFRVYLRKNSYSTDAILGTKAVGEPPACLGIAVAFAIIEATMSAQLDAAAEKPRFEIDGPLTVEKICLSSGTKIEQFKFN</sequence>
<dbReference type="FunFam" id="3.90.1170.50:FF:000003">
    <property type="entry name" value="Aldehyde oxidase"/>
    <property type="match status" value="1"/>
</dbReference>
<dbReference type="PANTHER" id="PTHR11908:SF132">
    <property type="entry name" value="ALDEHYDE OXIDASE 1-RELATED"/>
    <property type="match status" value="1"/>
</dbReference>
<dbReference type="Gene3D" id="3.90.1170.50">
    <property type="entry name" value="Aldehyde oxidase/xanthine dehydrogenase, a/b hammerhead"/>
    <property type="match status" value="1"/>
</dbReference>
<comment type="subcellular location">
    <subcellularLocation>
        <location evidence="2">Peroxisome</location>
    </subcellularLocation>
</comment>
<dbReference type="GO" id="GO:0016491">
    <property type="term" value="F:oxidoreductase activity"/>
    <property type="evidence" value="ECO:0007669"/>
    <property type="project" value="UniProtKB-KW"/>
</dbReference>
<comment type="subunit">
    <text evidence="4">Homodimer.</text>
</comment>
<evidence type="ECO:0000256" key="8">
    <source>
        <dbReference type="ARBA" id="ARBA00022723"/>
    </source>
</evidence>
<dbReference type="Gene3D" id="3.30.390.50">
    <property type="entry name" value="CO dehydrogenase flavoprotein, C-terminal domain"/>
    <property type="match status" value="1"/>
</dbReference>
<dbReference type="EMBL" id="JBEDNZ010000015">
    <property type="protein sequence ID" value="KAL0829118.1"/>
    <property type="molecule type" value="Genomic_DNA"/>
</dbReference>
<evidence type="ECO:0000256" key="3">
    <source>
        <dbReference type="ARBA" id="ARBA00006849"/>
    </source>
</evidence>
<dbReference type="InterPro" id="IPR000674">
    <property type="entry name" value="Ald_Oxase/Xan_DH_a/b"/>
</dbReference>
<dbReference type="InterPro" id="IPR012675">
    <property type="entry name" value="Beta-grasp_dom_sf"/>
</dbReference>
<feature type="binding site" evidence="17">
    <location>
        <position position="108"/>
    </location>
    <ligand>
        <name>[2Fe-2S] cluster</name>
        <dbReference type="ChEBI" id="CHEBI:190135"/>
        <label>2</label>
    </ligand>
</feature>
<dbReference type="SUPFAM" id="SSF47741">
    <property type="entry name" value="CO dehydrogenase ISP C-domain like"/>
    <property type="match status" value="1"/>
</dbReference>
<dbReference type="Pfam" id="PF02738">
    <property type="entry name" value="MoCoBD_1"/>
    <property type="match status" value="1"/>
</dbReference>
<feature type="binding site" evidence="17">
    <location>
        <position position="877"/>
    </location>
    <ligand>
        <name>Mo-molybdopterin</name>
        <dbReference type="ChEBI" id="CHEBI:71302"/>
    </ligand>
    <ligandPart>
        <name>Mo</name>
        <dbReference type="ChEBI" id="CHEBI:28685"/>
    </ligandPart>
</feature>
<dbReference type="InterPro" id="IPR037165">
    <property type="entry name" value="AldOxase/xan_DH_Mopterin-bd_sf"/>
</dbReference>
<dbReference type="InterPro" id="IPR006058">
    <property type="entry name" value="2Fe2S_fd_BS"/>
</dbReference>
<dbReference type="InterPro" id="IPR036010">
    <property type="entry name" value="2Fe-2S_ferredoxin-like_sf"/>
</dbReference>
<dbReference type="InterPro" id="IPR008274">
    <property type="entry name" value="AldOxase/xan_DH_MoCoBD1"/>
</dbReference>
<evidence type="ECO:0000256" key="2">
    <source>
        <dbReference type="ARBA" id="ARBA00004275"/>
    </source>
</evidence>
<comment type="similarity">
    <text evidence="3">Belongs to the xanthine dehydrogenase family.</text>
</comment>
<dbReference type="SUPFAM" id="SSF56003">
    <property type="entry name" value="Molybdenum cofactor-binding domain"/>
    <property type="match status" value="1"/>
</dbReference>
<dbReference type="InterPro" id="IPR016208">
    <property type="entry name" value="Ald_Oxase/xanthine_DH-like"/>
</dbReference>
<proteinExistence type="inferred from homology"/>
<dbReference type="Pfam" id="PF01315">
    <property type="entry name" value="Ald_Xan_dh_C"/>
    <property type="match status" value="1"/>
</dbReference>
<evidence type="ECO:0008006" key="22">
    <source>
        <dbReference type="Google" id="ProtNLM"/>
    </source>
</evidence>
<keyword evidence="5 17" id="KW-0500">Molybdenum</keyword>
<evidence type="ECO:0000256" key="4">
    <source>
        <dbReference type="ARBA" id="ARBA00011738"/>
    </source>
</evidence>
<dbReference type="GO" id="GO:0005777">
    <property type="term" value="C:peroxisome"/>
    <property type="evidence" value="ECO:0007669"/>
    <property type="project" value="UniProtKB-SubCell"/>
</dbReference>
<dbReference type="GO" id="GO:0051537">
    <property type="term" value="F:2 iron, 2 sulfur cluster binding"/>
    <property type="evidence" value="ECO:0007669"/>
    <property type="project" value="UniProtKB-KW"/>
</dbReference>
<organism evidence="20 21">
    <name type="scientific">Loxostege sticticalis</name>
    <name type="common">Beet webworm moth</name>
    <dbReference type="NCBI Taxonomy" id="481309"/>
    <lineage>
        <taxon>Eukaryota</taxon>
        <taxon>Metazoa</taxon>
        <taxon>Ecdysozoa</taxon>
        <taxon>Arthropoda</taxon>
        <taxon>Hexapoda</taxon>
        <taxon>Insecta</taxon>
        <taxon>Pterygota</taxon>
        <taxon>Neoptera</taxon>
        <taxon>Endopterygota</taxon>
        <taxon>Lepidoptera</taxon>
        <taxon>Glossata</taxon>
        <taxon>Ditrysia</taxon>
        <taxon>Pyraloidea</taxon>
        <taxon>Crambidae</taxon>
        <taxon>Pyraustinae</taxon>
        <taxon>Loxostege</taxon>
    </lineage>
</organism>